<dbReference type="Gene3D" id="3.30.1370.50">
    <property type="entry name" value="R3H-like domain"/>
    <property type="match status" value="1"/>
</dbReference>
<dbReference type="InterPro" id="IPR038008">
    <property type="entry name" value="Jag_KH"/>
</dbReference>
<dbReference type="Proteomes" id="UP000030153">
    <property type="component" value="Unassembled WGS sequence"/>
</dbReference>
<evidence type="ECO:0000313" key="10">
    <source>
        <dbReference type="Proteomes" id="UP000030153"/>
    </source>
</evidence>
<dbReference type="InterPro" id="IPR039247">
    <property type="entry name" value="KhpB"/>
</dbReference>
<dbReference type="GO" id="GO:0009252">
    <property type="term" value="P:peptidoglycan biosynthetic process"/>
    <property type="evidence" value="ECO:0007669"/>
    <property type="project" value="UniProtKB-UniRule"/>
</dbReference>
<accession>A0A0A2UXM6</accession>
<comment type="function">
    <text evidence="6">A probable RNA chaperone. Forms a complex with KhpA which binds to cellular RNA and controls its expression. Plays a role in peptidoglycan (PG) homeostasis and cell length regulation.</text>
</comment>
<dbReference type="InterPro" id="IPR015946">
    <property type="entry name" value="KH_dom-like_a/b"/>
</dbReference>
<dbReference type="CDD" id="cd02414">
    <property type="entry name" value="KH-II_Jag"/>
    <property type="match status" value="1"/>
</dbReference>
<dbReference type="CDD" id="cd02644">
    <property type="entry name" value="R3H_jag"/>
    <property type="match status" value="1"/>
</dbReference>
<gene>
    <name evidence="6" type="primary">khpB</name>
    <name evidence="6" type="synonym">eloR</name>
    <name evidence="9" type="ORF">N780_15050</name>
</gene>
<dbReference type="PANTHER" id="PTHR35800:SF1">
    <property type="entry name" value="RNA-BINDING PROTEIN KHPB"/>
    <property type="match status" value="1"/>
</dbReference>
<dbReference type="Pfam" id="PF14804">
    <property type="entry name" value="Jag_N"/>
    <property type="match status" value="1"/>
</dbReference>
<dbReference type="InterPro" id="IPR036867">
    <property type="entry name" value="R3H_dom_sf"/>
</dbReference>
<dbReference type="RefSeq" id="WP_036780562.1">
    <property type="nucleotide sequence ID" value="NZ_AVBG01000002.1"/>
</dbReference>
<dbReference type="GO" id="GO:0003723">
    <property type="term" value="F:RNA binding"/>
    <property type="evidence" value="ECO:0007669"/>
    <property type="project" value="UniProtKB-UniRule"/>
</dbReference>
<dbReference type="InterPro" id="IPR001374">
    <property type="entry name" value="R3H_dom"/>
</dbReference>
<dbReference type="Gene3D" id="3.30.30.80">
    <property type="entry name" value="probable RNA-binding protein from clostridium symbiosum atcc 14940"/>
    <property type="match status" value="1"/>
</dbReference>
<keyword evidence="3 6" id="KW-0133">Cell shape</keyword>
<dbReference type="SMART" id="SM01245">
    <property type="entry name" value="Jag_N"/>
    <property type="match status" value="1"/>
</dbReference>
<dbReference type="EMBL" id="AVBG01000002">
    <property type="protein sequence ID" value="KGP92684.1"/>
    <property type="molecule type" value="Genomic_DNA"/>
</dbReference>
<dbReference type="SUPFAM" id="SSF82708">
    <property type="entry name" value="R3H domain"/>
    <property type="match status" value="1"/>
</dbReference>
<dbReference type="GO" id="GO:0071555">
    <property type="term" value="P:cell wall organization"/>
    <property type="evidence" value="ECO:0007669"/>
    <property type="project" value="UniProtKB-KW"/>
</dbReference>
<evidence type="ECO:0000256" key="3">
    <source>
        <dbReference type="ARBA" id="ARBA00022960"/>
    </source>
</evidence>
<dbReference type="InterPro" id="IPR032782">
    <property type="entry name" value="KhpB_N"/>
</dbReference>
<evidence type="ECO:0000256" key="7">
    <source>
        <dbReference type="SAM" id="MobiDB-lite"/>
    </source>
</evidence>
<feature type="compositionally biased region" description="Basic and acidic residues" evidence="7">
    <location>
        <begin position="75"/>
        <end position="90"/>
    </location>
</feature>
<dbReference type="SMART" id="SM00393">
    <property type="entry name" value="R3H"/>
    <property type="match status" value="1"/>
</dbReference>
<feature type="region of interest" description="Jag_N domain" evidence="6">
    <location>
        <begin position="5"/>
        <end position="55"/>
    </location>
</feature>
<keyword evidence="4 6" id="KW-0143">Chaperone</keyword>
<dbReference type="eggNOG" id="COG1847">
    <property type="taxonomic scope" value="Bacteria"/>
</dbReference>
<protein>
    <recommendedName>
        <fullName evidence="6">RNA-binding protein KhpB</fullName>
    </recommendedName>
    <alternativeName>
        <fullName evidence="6">RNA-binding protein EloR</fullName>
    </alternativeName>
</protein>
<evidence type="ECO:0000256" key="5">
    <source>
        <dbReference type="ARBA" id="ARBA00023316"/>
    </source>
</evidence>
<keyword evidence="2 6" id="KW-0694">RNA-binding</keyword>
<proteinExistence type="inferred from homology"/>
<comment type="domain">
    <text evidence="6">Has an N-terminal Jag-N domain and 2 RNA-binding domains (KH and R3H).</text>
</comment>
<keyword evidence="5 6" id="KW-0961">Cell wall biogenesis/degradation</keyword>
<comment type="caution">
    <text evidence="9">The sequence shown here is derived from an EMBL/GenBank/DDBJ whole genome shotgun (WGS) entry which is preliminary data.</text>
</comment>
<evidence type="ECO:0000256" key="6">
    <source>
        <dbReference type="HAMAP-Rule" id="MF_00867"/>
    </source>
</evidence>
<dbReference type="InterPro" id="IPR038247">
    <property type="entry name" value="Jag_N_dom_sf"/>
</dbReference>
<dbReference type="GO" id="GO:0008360">
    <property type="term" value="P:regulation of cell shape"/>
    <property type="evidence" value="ECO:0007669"/>
    <property type="project" value="UniProtKB-KW"/>
</dbReference>
<dbReference type="Pfam" id="PF13083">
    <property type="entry name" value="KH_KhpA-B"/>
    <property type="match status" value="1"/>
</dbReference>
<sequence>MRQVTATGQTVEDAVRSALEQLNTSRDQVNVEIIDEGKKGFFGVFGAKKAIVKVMMVTAKEETVSIAPEPTEEPADQRESTKERESYTVTEEHVKKTSNVEDAIEATKEYLEQVGNQMGAPIHVTVQKKSKEVIFELKGDKIALLIGKRGQTLNALQSLAQLVINKDGHQYLTAIVDAEGYRERRKETLSGLATRLADKAVRTKTEIALESMPSYERKIIHAALQHNKQVSTYSDGSEPHRHVVIKPE</sequence>
<dbReference type="PROSITE" id="PS51061">
    <property type="entry name" value="R3H"/>
    <property type="match status" value="1"/>
</dbReference>
<dbReference type="GO" id="GO:0005737">
    <property type="term" value="C:cytoplasm"/>
    <property type="evidence" value="ECO:0007669"/>
    <property type="project" value="UniProtKB-SubCell"/>
</dbReference>
<evidence type="ECO:0000259" key="8">
    <source>
        <dbReference type="PROSITE" id="PS51061"/>
    </source>
</evidence>
<evidence type="ECO:0000313" key="9">
    <source>
        <dbReference type="EMBL" id="KGP92684.1"/>
    </source>
</evidence>
<dbReference type="Pfam" id="PF01424">
    <property type="entry name" value="R3H"/>
    <property type="match status" value="1"/>
</dbReference>
<dbReference type="NCBIfam" id="NF041568">
    <property type="entry name" value="Jag_EloR"/>
    <property type="match status" value="1"/>
</dbReference>
<comment type="subunit">
    <text evidence="6">Forms a complex with KhpA.</text>
</comment>
<keyword evidence="10" id="KW-1185">Reference proteome</keyword>
<name>A0A0A2UXM6_9BACI</name>
<feature type="region of interest" description="Disordered" evidence="7">
    <location>
        <begin position="66"/>
        <end position="90"/>
    </location>
</feature>
<dbReference type="STRING" id="1385513.N780_15050"/>
<evidence type="ECO:0000256" key="4">
    <source>
        <dbReference type="ARBA" id="ARBA00023186"/>
    </source>
</evidence>
<dbReference type="AlphaFoldDB" id="A0A0A2UXM6"/>
<evidence type="ECO:0000256" key="2">
    <source>
        <dbReference type="ARBA" id="ARBA00022884"/>
    </source>
</evidence>
<keyword evidence="1 6" id="KW-0963">Cytoplasm</keyword>
<organism evidence="9 10">
    <name type="scientific">Pontibacillus chungwhensis BH030062</name>
    <dbReference type="NCBI Taxonomy" id="1385513"/>
    <lineage>
        <taxon>Bacteria</taxon>
        <taxon>Bacillati</taxon>
        <taxon>Bacillota</taxon>
        <taxon>Bacilli</taxon>
        <taxon>Bacillales</taxon>
        <taxon>Bacillaceae</taxon>
        <taxon>Pontibacillus</taxon>
    </lineage>
</organism>
<dbReference type="Gene3D" id="3.30.300.20">
    <property type="match status" value="1"/>
</dbReference>
<dbReference type="HAMAP" id="MF_00867">
    <property type="entry name" value="KhpB"/>
    <property type="match status" value="1"/>
</dbReference>
<dbReference type="InterPro" id="IPR034079">
    <property type="entry name" value="R3H_KhpB"/>
</dbReference>
<feature type="domain" description="R3H" evidence="8">
    <location>
        <begin position="183"/>
        <end position="248"/>
    </location>
</feature>
<comment type="subcellular location">
    <subcellularLocation>
        <location evidence="6">Cytoplasm</location>
    </subcellularLocation>
</comment>
<dbReference type="OrthoDB" id="9794483at2"/>
<comment type="similarity">
    <text evidence="6">Belongs to the KhpB RNA-binding protein family.</text>
</comment>
<evidence type="ECO:0000256" key="1">
    <source>
        <dbReference type="ARBA" id="ARBA00022490"/>
    </source>
</evidence>
<reference evidence="9 10" key="1">
    <citation type="submission" date="2013-08" db="EMBL/GenBank/DDBJ databases">
        <title>Genome of Pontibacillus chungwhensis.</title>
        <authorList>
            <person name="Wang Q."/>
            <person name="Wang G."/>
        </authorList>
    </citation>
    <scope>NUCLEOTIDE SEQUENCE [LARGE SCALE GENOMIC DNA]</scope>
    <source>
        <strain evidence="9 10">BH030062</strain>
    </source>
</reference>
<dbReference type="PANTHER" id="PTHR35800">
    <property type="entry name" value="PROTEIN JAG"/>
    <property type="match status" value="1"/>
</dbReference>